<evidence type="ECO:0000313" key="3">
    <source>
        <dbReference type="Proteomes" id="UP001054252"/>
    </source>
</evidence>
<dbReference type="AlphaFoldDB" id="A0AAV5LQ83"/>
<evidence type="ECO:0000313" key="2">
    <source>
        <dbReference type="EMBL" id="GKV39606.1"/>
    </source>
</evidence>
<reference evidence="2 3" key="1">
    <citation type="journal article" date="2021" name="Commun. Biol.">
        <title>The genome of Shorea leprosula (Dipterocarpaceae) highlights the ecological relevance of drought in aseasonal tropical rainforests.</title>
        <authorList>
            <person name="Ng K.K.S."/>
            <person name="Kobayashi M.J."/>
            <person name="Fawcett J.A."/>
            <person name="Hatakeyama M."/>
            <person name="Paape T."/>
            <person name="Ng C.H."/>
            <person name="Ang C.C."/>
            <person name="Tnah L.H."/>
            <person name="Lee C.T."/>
            <person name="Nishiyama T."/>
            <person name="Sese J."/>
            <person name="O'Brien M.J."/>
            <person name="Copetti D."/>
            <person name="Mohd Noor M.I."/>
            <person name="Ong R.C."/>
            <person name="Putra M."/>
            <person name="Sireger I.Z."/>
            <person name="Indrioko S."/>
            <person name="Kosugi Y."/>
            <person name="Izuno A."/>
            <person name="Isagi Y."/>
            <person name="Lee S.L."/>
            <person name="Shimizu K.K."/>
        </authorList>
    </citation>
    <scope>NUCLEOTIDE SEQUENCE [LARGE SCALE GENOMIC DNA]</scope>
    <source>
        <strain evidence="2">214</strain>
    </source>
</reference>
<feature type="region of interest" description="Disordered" evidence="1">
    <location>
        <begin position="132"/>
        <end position="186"/>
    </location>
</feature>
<organism evidence="2 3">
    <name type="scientific">Rubroshorea leprosula</name>
    <dbReference type="NCBI Taxonomy" id="152421"/>
    <lineage>
        <taxon>Eukaryota</taxon>
        <taxon>Viridiplantae</taxon>
        <taxon>Streptophyta</taxon>
        <taxon>Embryophyta</taxon>
        <taxon>Tracheophyta</taxon>
        <taxon>Spermatophyta</taxon>
        <taxon>Magnoliopsida</taxon>
        <taxon>eudicotyledons</taxon>
        <taxon>Gunneridae</taxon>
        <taxon>Pentapetalae</taxon>
        <taxon>rosids</taxon>
        <taxon>malvids</taxon>
        <taxon>Malvales</taxon>
        <taxon>Dipterocarpaceae</taxon>
        <taxon>Rubroshorea</taxon>
    </lineage>
</organism>
<accession>A0AAV5LQ83</accession>
<evidence type="ECO:0000256" key="1">
    <source>
        <dbReference type="SAM" id="MobiDB-lite"/>
    </source>
</evidence>
<name>A0AAV5LQ83_9ROSI</name>
<sequence length="262" mass="30883">MDIVPPAPAKGIFLLLHRSELSDPREAKSYCKAMIFKTDGLRRVKSEQLLRDVKLRKVKLRKAYKYLLEEAEEWKKKVEEIEGGFTELKMESMHHSLRGKLYFSGLPSEWQTDPIEKNEILCTITNTETRSLPYLDDPKDDADADDADADDAEDAEDADDDAEDADDDAEDEKVNENEFEDEDDSDENDLKYLRRIKYLRKRIIWMKLEVKYLEPYLRSTQERYARQAKIPYYKTIYVGHPTKEPVRYHQRCCLLISHYCQI</sequence>
<protein>
    <submittedName>
        <fullName evidence="2">Uncharacterized protein</fullName>
    </submittedName>
</protein>
<dbReference type="EMBL" id="BPVZ01000135">
    <property type="protein sequence ID" value="GKV39606.1"/>
    <property type="molecule type" value="Genomic_DNA"/>
</dbReference>
<keyword evidence="3" id="KW-1185">Reference proteome</keyword>
<proteinExistence type="predicted"/>
<dbReference type="Proteomes" id="UP001054252">
    <property type="component" value="Unassembled WGS sequence"/>
</dbReference>
<gene>
    <name evidence="2" type="ORF">SLEP1_g47353</name>
</gene>
<feature type="compositionally biased region" description="Acidic residues" evidence="1">
    <location>
        <begin position="138"/>
        <end position="186"/>
    </location>
</feature>
<comment type="caution">
    <text evidence="2">The sequence shown here is derived from an EMBL/GenBank/DDBJ whole genome shotgun (WGS) entry which is preliminary data.</text>
</comment>